<protein>
    <submittedName>
        <fullName evidence="1">Uncharacterized protein</fullName>
    </submittedName>
</protein>
<dbReference type="PROSITE" id="PS51257">
    <property type="entry name" value="PROKAR_LIPOPROTEIN"/>
    <property type="match status" value="1"/>
</dbReference>
<organism evidence="1 2">
    <name type="scientific">Pleurodeles waltl</name>
    <name type="common">Iberian ribbed newt</name>
    <dbReference type="NCBI Taxonomy" id="8319"/>
    <lineage>
        <taxon>Eukaryota</taxon>
        <taxon>Metazoa</taxon>
        <taxon>Chordata</taxon>
        <taxon>Craniata</taxon>
        <taxon>Vertebrata</taxon>
        <taxon>Euteleostomi</taxon>
        <taxon>Amphibia</taxon>
        <taxon>Batrachia</taxon>
        <taxon>Caudata</taxon>
        <taxon>Salamandroidea</taxon>
        <taxon>Salamandridae</taxon>
        <taxon>Pleurodelinae</taxon>
        <taxon>Pleurodeles</taxon>
    </lineage>
</organism>
<name>A0AAV7PCD1_PLEWA</name>
<reference evidence="1" key="1">
    <citation type="journal article" date="2022" name="bioRxiv">
        <title>Sequencing and chromosome-scale assembly of the giantPleurodeles waltlgenome.</title>
        <authorList>
            <person name="Brown T."/>
            <person name="Elewa A."/>
            <person name="Iarovenko S."/>
            <person name="Subramanian E."/>
            <person name="Araus A.J."/>
            <person name="Petzold A."/>
            <person name="Susuki M."/>
            <person name="Suzuki K.-i.T."/>
            <person name="Hayashi T."/>
            <person name="Toyoda A."/>
            <person name="Oliveira C."/>
            <person name="Osipova E."/>
            <person name="Leigh N.D."/>
            <person name="Simon A."/>
            <person name="Yun M.H."/>
        </authorList>
    </citation>
    <scope>NUCLEOTIDE SEQUENCE</scope>
    <source>
        <strain evidence="1">20211129_DDA</strain>
        <tissue evidence="1">Liver</tissue>
    </source>
</reference>
<accession>A0AAV7PCD1</accession>
<dbReference type="EMBL" id="JANPWB010000011">
    <property type="protein sequence ID" value="KAJ1122900.1"/>
    <property type="molecule type" value="Genomic_DNA"/>
</dbReference>
<dbReference type="AlphaFoldDB" id="A0AAV7PCD1"/>
<evidence type="ECO:0000313" key="1">
    <source>
        <dbReference type="EMBL" id="KAJ1122900.1"/>
    </source>
</evidence>
<sequence length="117" mass="12673">MHSTARVHPSLGAASQSCRLCDGIRTRGLTHASTAHFLTAEPHVISQRDTRCSRMHCGSRLRSSLGAKLQSCCLLYGPCASTLSYDECGPLPHGRARVLRERAGSRCLPAFTRHLGS</sequence>
<proteinExistence type="predicted"/>
<gene>
    <name evidence="1" type="ORF">NDU88_001373</name>
</gene>
<comment type="caution">
    <text evidence="1">The sequence shown here is derived from an EMBL/GenBank/DDBJ whole genome shotgun (WGS) entry which is preliminary data.</text>
</comment>
<evidence type="ECO:0000313" key="2">
    <source>
        <dbReference type="Proteomes" id="UP001066276"/>
    </source>
</evidence>
<keyword evidence="2" id="KW-1185">Reference proteome</keyword>
<dbReference type="Proteomes" id="UP001066276">
    <property type="component" value="Chromosome 7"/>
</dbReference>